<dbReference type="Proteomes" id="UP000308730">
    <property type="component" value="Unassembled WGS sequence"/>
</dbReference>
<dbReference type="Pfam" id="PF04430">
    <property type="entry name" value="DUF498"/>
    <property type="match status" value="1"/>
</dbReference>
<evidence type="ECO:0000313" key="1">
    <source>
        <dbReference type="EMBL" id="THH30333.1"/>
    </source>
</evidence>
<dbReference type="GO" id="GO:0005743">
    <property type="term" value="C:mitochondrial inner membrane"/>
    <property type="evidence" value="ECO:0007669"/>
    <property type="project" value="TreeGrafter"/>
</dbReference>
<name>A0A4V3XIT1_9APHY</name>
<sequence length="133" mass="14641">MLSRVLRQPLVPLPLRAHAATSTLRTTNRLLHTTLPRRDTSTALNNILAGGAAPAVQVKTITSQGIELADGLVIPSACIFLNGKTFLWDVPENLWDGWKEEHFEVFDIVVPKPEILLVGTVDNPSNDKLKRPT</sequence>
<dbReference type="InterPro" id="IPR007523">
    <property type="entry name" value="NDUFAF3/AAMDC"/>
</dbReference>
<reference evidence="1 2" key="1">
    <citation type="submission" date="2019-02" db="EMBL/GenBank/DDBJ databases">
        <title>Genome sequencing of the rare red list fungi Antrodiella citrinella (Flaviporus citrinellus).</title>
        <authorList>
            <person name="Buettner E."/>
            <person name="Kellner H."/>
        </authorList>
    </citation>
    <scope>NUCLEOTIDE SEQUENCE [LARGE SCALE GENOMIC DNA]</scope>
    <source>
        <strain evidence="1 2">DSM 108506</strain>
    </source>
</reference>
<gene>
    <name evidence="1" type="ORF">EUX98_g3847</name>
</gene>
<proteinExistence type="predicted"/>
<dbReference type="Gene3D" id="3.40.1230.10">
    <property type="entry name" value="MTH938-like"/>
    <property type="match status" value="1"/>
</dbReference>
<accession>A0A4V3XIT1</accession>
<dbReference type="OrthoDB" id="20681at2759"/>
<dbReference type="PANTHER" id="PTHR21192:SF2">
    <property type="entry name" value="NADH DEHYDROGENASE [UBIQUINONE] 1 ALPHA SUBCOMPLEX ASSEMBLY FACTOR 3"/>
    <property type="match status" value="1"/>
</dbReference>
<dbReference type="AlphaFoldDB" id="A0A4V3XIT1"/>
<keyword evidence="2" id="KW-1185">Reference proteome</keyword>
<dbReference type="PANTHER" id="PTHR21192">
    <property type="entry name" value="NUCLEAR PROTEIN E3-3"/>
    <property type="match status" value="1"/>
</dbReference>
<dbReference type="GO" id="GO:0032981">
    <property type="term" value="P:mitochondrial respiratory chain complex I assembly"/>
    <property type="evidence" value="ECO:0007669"/>
    <property type="project" value="TreeGrafter"/>
</dbReference>
<comment type="caution">
    <text evidence="1">The sequence shown here is derived from an EMBL/GenBank/DDBJ whole genome shotgun (WGS) entry which is preliminary data.</text>
</comment>
<dbReference type="InterPro" id="IPR036748">
    <property type="entry name" value="MTH938-like_sf"/>
</dbReference>
<organism evidence="1 2">
    <name type="scientific">Antrodiella citrinella</name>
    <dbReference type="NCBI Taxonomy" id="2447956"/>
    <lineage>
        <taxon>Eukaryota</taxon>
        <taxon>Fungi</taxon>
        <taxon>Dikarya</taxon>
        <taxon>Basidiomycota</taxon>
        <taxon>Agaricomycotina</taxon>
        <taxon>Agaricomycetes</taxon>
        <taxon>Polyporales</taxon>
        <taxon>Steccherinaceae</taxon>
        <taxon>Antrodiella</taxon>
    </lineage>
</organism>
<dbReference type="SUPFAM" id="SSF64076">
    <property type="entry name" value="MTH938-like"/>
    <property type="match status" value="1"/>
</dbReference>
<dbReference type="EMBL" id="SGPM01000085">
    <property type="protein sequence ID" value="THH30333.1"/>
    <property type="molecule type" value="Genomic_DNA"/>
</dbReference>
<evidence type="ECO:0000313" key="2">
    <source>
        <dbReference type="Proteomes" id="UP000308730"/>
    </source>
</evidence>
<protein>
    <submittedName>
        <fullName evidence="1">Uncharacterized protein</fullName>
    </submittedName>
</protein>